<reference evidence="3 4" key="3">
    <citation type="journal article" date="2017" name="G3 (Bethesda)">
        <title>Comparative analysis highlights variable genome content of wheat rusts and divergence of the mating loci.</title>
        <authorList>
            <person name="Cuomo C.A."/>
            <person name="Bakkeren G."/>
            <person name="Khalil H.B."/>
            <person name="Panwar V."/>
            <person name="Joly D."/>
            <person name="Linning R."/>
            <person name="Sakthikumar S."/>
            <person name="Song X."/>
            <person name="Adiconis X."/>
            <person name="Fan L."/>
            <person name="Goldberg J.M."/>
            <person name="Levin J.Z."/>
            <person name="Young S."/>
            <person name="Zeng Q."/>
            <person name="Anikster Y."/>
            <person name="Bruce M."/>
            <person name="Wang M."/>
            <person name="Yin C."/>
            <person name="McCallum B."/>
            <person name="Szabo L.J."/>
            <person name="Hulbert S."/>
            <person name="Chen X."/>
            <person name="Fellers J.P."/>
        </authorList>
    </citation>
    <scope>NUCLEOTIDE SEQUENCE</scope>
    <source>
        <strain evidence="3">isolate 1-1 / race 1 (BBBD)</strain>
        <strain evidence="4">Isolate 1-1 / race 1 (BBBD)</strain>
    </source>
</reference>
<evidence type="ECO:0000313" key="3">
    <source>
        <dbReference type="EnsemblFungi" id="PTTG_06482-t43_1-p1"/>
    </source>
</evidence>
<feature type="compositionally biased region" description="Low complexity" evidence="1">
    <location>
        <begin position="313"/>
        <end position="330"/>
    </location>
</feature>
<dbReference type="EnsemblFungi" id="PTTG_06482-t43_1">
    <property type="protein sequence ID" value="PTTG_06482-t43_1-p1"/>
    <property type="gene ID" value="PTTG_06482"/>
</dbReference>
<reference evidence="2" key="1">
    <citation type="submission" date="2009-11" db="EMBL/GenBank/DDBJ databases">
        <authorList>
            <consortium name="The Broad Institute Genome Sequencing Platform"/>
            <person name="Ward D."/>
            <person name="Feldgarden M."/>
            <person name="Earl A."/>
            <person name="Young S.K."/>
            <person name="Zeng Q."/>
            <person name="Koehrsen M."/>
            <person name="Alvarado L."/>
            <person name="Berlin A."/>
            <person name="Bochicchio J."/>
            <person name="Borenstein D."/>
            <person name="Chapman S.B."/>
            <person name="Chen Z."/>
            <person name="Engels R."/>
            <person name="Freedman E."/>
            <person name="Gellesch M."/>
            <person name="Goldberg J."/>
            <person name="Griggs A."/>
            <person name="Gujja S."/>
            <person name="Heilman E."/>
            <person name="Heiman D."/>
            <person name="Hepburn T."/>
            <person name="Howarth C."/>
            <person name="Jen D."/>
            <person name="Larson L."/>
            <person name="Lewis B."/>
            <person name="Mehta T."/>
            <person name="Park D."/>
            <person name="Pearson M."/>
            <person name="Roberts A."/>
            <person name="Saif S."/>
            <person name="Shea T."/>
            <person name="Shenoy N."/>
            <person name="Sisk P."/>
            <person name="Stolte C."/>
            <person name="Sykes S."/>
            <person name="Thomson T."/>
            <person name="Walk T."/>
            <person name="White J."/>
            <person name="Yandava C."/>
            <person name="Izard J."/>
            <person name="Baranova O.V."/>
            <person name="Blanton J.M."/>
            <person name="Tanner A.C."/>
            <person name="Dewhirst F.E."/>
            <person name="Haas B."/>
            <person name="Nusbaum C."/>
            <person name="Birren B."/>
        </authorList>
    </citation>
    <scope>NUCLEOTIDE SEQUENCE [LARGE SCALE GENOMIC DNA]</scope>
    <source>
        <strain evidence="2">1-1 BBBD Race 1</strain>
    </source>
</reference>
<evidence type="ECO:0000313" key="4">
    <source>
        <dbReference type="Proteomes" id="UP000005240"/>
    </source>
</evidence>
<dbReference type="Proteomes" id="UP000005240">
    <property type="component" value="Unassembled WGS sequence"/>
</dbReference>
<dbReference type="VEuPathDB" id="FungiDB:PTTG_06482"/>
<name>A0A180GAR8_PUCT1</name>
<organism evidence="2">
    <name type="scientific">Puccinia triticina (isolate 1-1 / race 1 (BBBD))</name>
    <name type="common">Brown leaf rust fungus</name>
    <dbReference type="NCBI Taxonomy" id="630390"/>
    <lineage>
        <taxon>Eukaryota</taxon>
        <taxon>Fungi</taxon>
        <taxon>Dikarya</taxon>
        <taxon>Basidiomycota</taxon>
        <taxon>Pucciniomycotina</taxon>
        <taxon>Pucciniomycetes</taxon>
        <taxon>Pucciniales</taxon>
        <taxon>Pucciniaceae</taxon>
        <taxon>Puccinia</taxon>
    </lineage>
</organism>
<feature type="compositionally biased region" description="Low complexity" evidence="1">
    <location>
        <begin position="228"/>
        <end position="246"/>
    </location>
</feature>
<proteinExistence type="predicted"/>
<evidence type="ECO:0000256" key="1">
    <source>
        <dbReference type="SAM" id="MobiDB-lite"/>
    </source>
</evidence>
<sequence>MEETSQQSRDSDTNSAPQPRRGFEELESTLPPLGEDFLQFPQEETLPPDTGIPPALYNPRETSLALAPNRSTPVPRPVKREQMIPPDSFQTTNPQPPQPTNQEGLRPGTSPDLALHPFAPTQPPVQQPAETHAPMEIIQEESEIASLVHLFNDQFDLFVRARESQNLSTMRMILSQAATTQDLIEELVGREDSLRLCQEWIPRAELNELERSLYNRPPTEQPPPMYAPPTTMTAPPTTTSTALAPHPNHRLPIASPTPAPMQLHQPDQHSQAHTHQQGQRAPPPPPQQPVATRPQASIHHGGNQAPRHHPYQHHNNNNAQYHQHQPHYQQWDGQAGHRQH</sequence>
<dbReference type="OrthoDB" id="2511178at2759"/>
<feature type="region of interest" description="Disordered" evidence="1">
    <location>
        <begin position="1"/>
        <end position="131"/>
    </location>
</feature>
<feature type="compositionally biased region" description="Polar residues" evidence="1">
    <location>
        <begin position="1"/>
        <end position="17"/>
    </location>
</feature>
<reference evidence="3" key="4">
    <citation type="submission" date="2025-05" db="UniProtKB">
        <authorList>
            <consortium name="EnsemblFungi"/>
        </authorList>
    </citation>
    <scope>IDENTIFICATION</scope>
    <source>
        <strain evidence="3">isolate 1-1 / race 1 (BBBD)</strain>
    </source>
</reference>
<dbReference type="EMBL" id="ADAS02000119">
    <property type="protein sequence ID" value="OAV89740.1"/>
    <property type="molecule type" value="Genomic_DNA"/>
</dbReference>
<keyword evidence="4" id="KW-1185">Reference proteome</keyword>
<protein>
    <submittedName>
        <fullName evidence="2 3">Uncharacterized protein</fullName>
    </submittedName>
</protein>
<feature type="region of interest" description="Disordered" evidence="1">
    <location>
        <begin position="211"/>
        <end position="340"/>
    </location>
</feature>
<accession>A0A180GAR8</accession>
<gene>
    <name evidence="2" type="ORF">PTTG_06482</name>
</gene>
<dbReference type="AlphaFoldDB" id="A0A180GAR8"/>
<evidence type="ECO:0000313" key="2">
    <source>
        <dbReference type="EMBL" id="OAV89740.1"/>
    </source>
</evidence>
<reference evidence="2" key="2">
    <citation type="submission" date="2016-05" db="EMBL/GenBank/DDBJ databases">
        <title>Comparative analysis highlights variable genome content of wheat rusts and divergence of the mating loci.</title>
        <authorList>
            <person name="Cuomo C.A."/>
            <person name="Bakkeren G."/>
            <person name="Szabo L."/>
            <person name="Khalil H."/>
            <person name="Joly D."/>
            <person name="Goldberg J."/>
            <person name="Young S."/>
            <person name="Zeng Q."/>
            <person name="Fellers J."/>
        </authorList>
    </citation>
    <scope>NUCLEOTIDE SEQUENCE [LARGE SCALE GENOMIC DNA]</scope>
    <source>
        <strain evidence="2">1-1 BBBD Race 1</strain>
    </source>
</reference>